<dbReference type="Proteomes" id="UP001165430">
    <property type="component" value="Unassembled WGS sequence"/>
</dbReference>
<dbReference type="SUPFAM" id="SSF48452">
    <property type="entry name" value="TPR-like"/>
    <property type="match status" value="1"/>
</dbReference>
<dbReference type="EMBL" id="JAKZGO010000006">
    <property type="protein sequence ID" value="MCH7413759.1"/>
    <property type="molecule type" value="Genomic_DNA"/>
</dbReference>
<proteinExistence type="predicted"/>
<name>A0ABS9VBE2_9BACT</name>
<dbReference type="InterPro" id="IPR011990">
    <property type="entry name" value="TPR-like_helical_dom_sf"/>
</dbReference>
<evidence type="ECO:0000313" key="1">
    <source>
        <dbReference type="EMBL" id="MCH7413759.1"/>
    </source>
</evidence>
<dbReference type="SUPFAM" id="SSF52833">
    <property type="entry name" value="Thioredoxin-like"/>
    <property type="match status" value="1"/>
</dbReference>
<keyword evidence="2" id="KW-1185">Reference proteome</keyword>
<comment type="caution">
    <text evidence="1">The sequence shown here is derived from an EMBL/GenBank/DDBJ whole genome shotgun (WGS) entry which is preliminary data.</text>
</comment>
<evidence type="ECO:0000313" key="2">
    <source>
        <dbReference type="Proteomes" id="UP001165430"/>
    </source>
</evidence>
<dbReference type="RefSeq" id="WP_241411767.1">
    <property type="nucleotide sequence ID" value="NZ_JAKZGO010000006.1"/>
</dbReference>
<sequence length="290" mass="33910">MKILYLLLIFVITVYQSFGQGVNFQSISLKEALKQAKEEQKYVFVMFGTTHCGYSMEAFFKLGNDRELGEYMNTNFINVAFANPDGLKSKNMNELFKSSVDESFAKLENNEEVMFTNYFIFPNFFFFDPDGNITYFFNGSRKIEKRIMKAAKKGLSPKAQTPVFFKTYFNNKMYPKNKRSLEMLAEGMFAYHQLEIPYNLDYSNPQSISWEDIILPEENYADAVKHLENSLSKGDHYFNQFLAAVIYDKIGDNDKARFYGQNALSNYPKHWVEKKRKLIDELLKTQFSLD</sequence>
<dbReference type="InterPro" id="IPR036249">
    <property type="entry name" value="Thioredoxin-like_sf"/>
</dbReference>
<protein>
    <submittedName>
        <fullName evidence="1">Thioredoxin domain-containing protein</fullName>
    </submittedName>
</protein>
<reference evidence="1" key="1">
    <citation type="submission" date="2022-03" db="EMBL/GenBank/DDBJ databases">
        <title>De novo assembled genomes of Belliella spp. (Cyclobacteriaceae) strains.</title>
        <authorList>
            <person name="Szabo A."/>
            <person name="Korponai K."/>
            <person name="Felfoldi T."/>
        </authorList>
    </citation>
    <scope>NUCLEOTIDE SEQUENCE</scope>
    <source>
        <strain evidence="1">DSM 111903</strain>
    </source>
</reference>
<dbReference type="Gene3D" id="3.40.30.10">
    <property type="entry name" value="Glutaredoxin"/>
    <property type="match status" value="1"/>
</dbReference>
<gene>
    <name evidence="1" type="ORF">MM213_09705</name>
</gene>
<organism evidence="1 2">
    <name type="scientific">Belliella alkalica</name>
    <dbReference type="NCBI Taxonomy" id="1730871"/>
    <lineage>
        <taxon>Bacteria</taxon>
        <taxon>Pseudomonadati</taxon>
        <taxon>Bacteroidota</taxon>
        <taxon>Cytophagia</taxon>
        <taxon>Cytophagales</taxon>
        <taxon>Cyclobacteriaceae</taxon>
        <taxon>Belliella</taxon>
    </lineage>
</organism>
<accession>A0ABS9VBE2</accession>